<feature type="chain" id="PRO_5038958514" description="DUF1541 domain-containing protein" evidence="2">
    <location>
        <begin position="31"/>
        <end position="197"/>
    </location>
</feature>
<reference evidence="4 5" key="1">
    <citation type="submission" date="2014-03" db="EMBL/GenBank/DDBJ databases">
        <title>Genomics of Bifidobacteria.</title>
        <authorList>
            <person name="Ventura M."/>
            <person name="Milani C."/>
            <person name="Lugli G.A."/>
        </authorList>
    </citation>
    <scope>NUCLEOTIDE SEQUENCE [LARGE SCALE GENOMIC DNA]</scope>
    <source>
        <strain evidence="4 5">LMG 11597</strain>
    </source>
</reference>
<keyword evidence="2" id="KW-0732">Signal</keyword>
<dbReference type="EMBL" id="JGZR01000016">
    <property type="protein sequence ID" value="KFI98963.1"/>
    <property type="molecule type" value="Genomic_DNA"/>
</dbReference>
<evidence type="ECO:0000313" key="4">
    <source>
        <dbReference type="EMBL" id="KFI98963.1"/>
    </source>
</evidence>
<dbReference type="STRING" id="77635.BISU_2164"/>
<evidence type="ECO:0000256" key="1">
    <source>
        <dbReference type="SAM" id="MobiDB-lite"/>
    </source>
</evidence>
<accession>A0A087DTW3</accession>
<feature type="domain" description="DUF1541" evidence="3">
    <location>
        <begin position="141"/>
        <end position="190"/>
    </location>
</feature>
<feature type="compositionally biased region" description="Low complexity" evidence="1">
    <location>
        <begin position="29"/>
        <end position="47"/>
    </location>
</feature>
<name>A0A087DTW3_9BIFI</name>
<dbReference type="Proteomes" id="UP000029055">
    <property type="component" value="Unassembled WGS sequence"/>
</dbReference>
<feature type="signal peptide" evidence="2">
    <location>
        <begin position="1"/>
        <end position="30"/>
    </location>
</feature>
<gene>
    <name evidence="4" type="ORF">BISU_2164</name>
</gene>
<keyword evidence="5" id="KW-1185">Reference proteome</keyword>
<dbReference type="AlphaFoldDB" id="A0A087DTW3"/>
<dbReference type="PROSITE" id="PS51257">
    <property type="entry name" value="PROKAR_LIPOPROTEIN"/>
    <property type="match status" value="1"/>
</dbReference>
<comment type="caution">
    <text evidence="4">The sequence shown here is derived from an EMBL/GenBank/DDBJ whole genome shotgun (WGS) entry which is preliminary data.</text>
</comment>
<dbReference type="eggNOG" id="COG1388">
    <property type="taxonomic scope" value="Bacteria"/>
</dbReference>
<feature type="domain" description="DUF1541" evidence="3">
    <location>
        <begin position="78"/>
        <end position="128"/>
    </location>
</feature>
<proteinExistence type="predicted"/>
<protein>
    <recommendedName>
        <fullName evidence="3">DUF1541 domain-containing protein</fullName>
    </recommendedName>
</protein>
<dbReference type="InterPro" id="IPR011438">
    <property type="entry name" value="DUF1541"/>
</dbReference>
<organism evidence="4 5">
    <name type="scientific">Bifidobacterium subtile</name>
    <dbReference type="NCBI Taxonomy" id="77635"/>
    <lineage>
        <taxon>Bacteria</taxon>
        <taxon>Bacillati</taxon>
        <taxon>Actinomycetota</taxon>
        <taxon>Actinomycetes</taxon>
        <taxon>Bifidobacteriales</taxon>
        <taxon>Bifidobacteriaceae</taxon>
        <taxon>Bifidobacterium</taxon>
    </lineage>
</organism>
<dbReference type="Gene3D" id="2.30.30.1210">
    <property type="entry name" value="Domain of unknown function DUF1541"/>
    <property type="match status" value="1"/>
</dbReference>
<dbReference type="RefSeq" id="WP_226839146.1">
    <property type="nucleotide sequence ID" value="NZ_CP062939.1"/>
</dbReference>
<evidence type="ECO:0000313" key="5">
    <source>
        <dbReference type="Proteomes" id="UP000029055"/>
    </source>
</evidence>
<feature type="region of interest" description="Disordered" evidence="1">
    <location>
        <begin position="29"/>
        <end position="67"/>
    </location>
</feature>
<dbReference type="Pfam" id="PF07563">
    <property type="entry name" value="DUF1541"/>
    <property type="match status" value="2"/>
</dbReference>
<sequence length="197" mass="20449">MDMHMHRKLRFALVATVVGGALSLAGCASGQGSTASSAPSASSPVSTGQGGHGSMDHPMDGGPVPEGMVKAADPKYPVGSEVTLTAGHMHGMKGAKATIVGAYKTYTYAVNYTPAGGEPVRDHKWVVQEEIENAGSKRLADGTEVVLLADHMEGMKGAKATIASSTDETVYVVNYTADGMTMTNHKWVVESEIKPAS</sequence>
<evidence type="ECO:0000259" key="3">
    <source>
        <dbReference type="Pfam" id="PF07563"/>
    </source>
</evidence>
<evidence type="ECO:0000256" key="2">
    <source>
        <dbReference type="SAM" id="SignalP"/>
    </source>
</evidence>